<dbReference type="CDD" id="cd02440">
    <property type="entry name" value="AdoMet_MTases"/>
    <property type="match status" value="1"/>
</dbReference>
<evidence type="ECO:0000259" key="1">
    <source>
        <dbReference type="Pfam" id="PF13649"/>
    </source>
</evidence>
<dbReference type="Gene3D" id="3.40.50.150">
    <property type="entry name" value="Vaccinia Virus protein VP39"/>
    <property type="match status" value="1"/>
</dbReference>
<feature type="domain" description="Methyltransferase" evidence="1">
    <location>
        <begin position="61"/>
        <end position="152"/>
    </location>
</feature>
<dbReference type="SUPFAM" id="SSF53335">
    <property type="entry name" value="S-adenosyl-L-methionine-dependent methyltransferases"/>
    <property type="match status" value="1"/>
</dbReference>
<keyword evidence="3" id="KW-1185">Reference proteome</keyword>
<dbReference type="InterPro" id="IPR029063">
    <property type="entry name" value="SAM-dependent_MTases_sf"/>
</dbReference>
<keyword evidence="2" id="KW-0489">Methyltransferase</keyword>
<dbReference type="InterPro" id="IPR041698">
    <property type="entry name" value="Methyltransf_25"/>
</dbReference>
<dbReference type="RefSeq" id="WP_339946624.1">
    <property type="nucleotide sequence ID" value="NZ_BAABGA010000058.1"/>
</dbReference>
<accession>A0ABP8N8Y7</accession>
<dbReference type="EMBL" id="BAABGA010000058">
    <property type="protein sequence ID" value="GAA4461978.1"/>
    <property type="molecule type" value="Genomic_DNA"/>
</dbReference>
<reference evidence="3" key="1">
    <citation type="journal article" date="2019" name="Int. J. Syst. Evol. Microbiol.">
        <title>The Global Catalogue of Microorganisms (GCM) 10K type strain sequencing project: providing services to taxonomists for standard genome sequencing and annotation.</title>
        <authorList>
            <consortium name="The Broad Institute Genomics Platform"/>
            <consortium name="The Broad Institute Genome Sequencing Center for Infectious Disease"/>
            <person name="Wu L."/>
            <person name="Ma J."/>
        </authorList>
    </citation>
    <scope>NUCLEOTIDE SEQUENCE [LARGE SCALE GENOMIC DNA]</scope>
    <source>
        <strain evidence="3">JCM 17759</strain>
    </source>
</reference>
<proteinExistence type="predicted"/>
<comment type="caution">
    <text evidence="2">The sequence shown here is derived from an EMBL/GenBank/DDBJ whole genome shotgun (WGS) entry which is preliminary data.</text>
</comment>
<dbReference type="GO" id="GO:0032259">
    <property type="term" value="P:methylation"/>
    <property type="evidence" value="ECO:0007669"/>
    <property type="project" value="UniProtKB-KW"/>
</dbReference>
<evidence type="ECO:0000313" key="2">
    <source>
        <dbReference type="EMBL" id="GAA4461978.1"/>
    </source>
</evidence>
<sequence length="244" mass="27475">MSFDRVREPVWIDDPSLDAAEFQRVRMDELRLNQVTRVADALYPLITRYQSSAAGGRPLTVLDVSSGNGDLAVRWAVKAARDRRDIRITTVDTNRHAIEEQQRLAKRSAVEVRSIQLDCFQSPLPHGFDVVISTMLMHRLDDSQAFRLLQSMQVSCQRAMIVCDFKRSRLNCALVNVASRLLVRSAVCRHDAVARIHSSFSEPEIARIARSALGRPVNIRPLLPCHFVLVADEAVQTEMVPAFA</sequence>
<evidence type="ECO:0000313" key="3">
    <source>
        <dbReference type="Proteomes" id="UP001500840"/>
    </source>
</evidence>
<protein>
    <submittedName>
        <fullName evidence="2">Class I SAM-dependent methyltransferase</fullName>
    </submittedName>
</protein>
<dbReference type="Pfam" id="PF13649">
    <property type="entry name" value="Methyltransf_25"/>
    <property type="match status" value="1"/>
</dbReference>
<name>A0ABP8N8Y7_9BACT</name>
<keyword evidence="2" id="KW-0808">Transferase</keyword>
<dbReference type="GO" id="GO:0008168">
    <property type="term" value="F:methyltransferase activity"/>
    <property type="evidence" value="ECO:0007669"/>
    <property type="project" value="UniProtKB-KW"/>
</dbReference>
<dbReference type="Proteomes" id="UP001500840">
    <property type="component" value="Unassembled WGS sequence"/>
</dbReference>
<organism evidence="2 3">
    <name type="scientific">Novipirellula rosea</name>
    <dbReference type="NCBI Taxonomy" id="1031540"/>
    <lineage>
        <taxon>Bacteria</taxon>
        <taxon>Pseudomonadati</taxon>
        <taxon>Planctomycetota</taxon>
        <taxon>Planctomycetia</taxon>
        <taxon>Pirellulales</taxon>
        <taxon>Pirellulaceae</taxon>
        <taxon>Novipirellula</taxon>
    </lineage>
</organism>
<gene>
    <name evidence="2" type="ORF">GCM10023156_45270</name>
</gene>